<feature type="coiled-coil region" evidence="1">
    <location>
        <begin position="442"/>
        <end position="474"/>
    </location>
</feature>
<dbReference type="EMBL" id="LSMT01001864">
    <property type="protein sequence ID" value="PFX11803.1"/>
    <property type="molecule type" value="Genomic_DNA"/>
</dbReference>
<gene>
    <name evidence="2" type="ORF">AWC38_SpisGene24346</name>
</gene>
<name>A0A2B4R4S0_STYPI</name>
<dbReference type="Proteomes" id="UP000225706">
    <property type="component" value="Unassembled WGS sequence"/>
</dbReference>
<evidence type="ECO:0000313" key="3">
    <source>
        <dbReference type="Proteomes" id="UP000225706"/>
    </source>
</evidence>
<evidence type="ECO:0000256" key="1">
    <source>
        <dbReference type="SAM" id="Coils"/>
    </source>
</evidence>
<keyword evidence="1" id="KW-0175">Coiled coil</keyword>
<reference evidence="3" key="1">
    <citation type="journal article" date="2017" name="bioRxiv">
        <title>Comparative analysis of the genomes of Stylophora pistillata and Acropora digitifera provides evidence for extensive differences between species of corals.</title>
        <authorList>
            <person name="Voolstra C.R."/>
            <person name="Li Y."/>
            <person name="Liew Y.J."/>
            <person name="Baumgarten S."/>
            <person name="Zoccola D."/>
            <person name="Flot J.-F."/>
            <person name="Tambutte S."/>
            <person name="Allemand D."/>
            <person name="Aranda M."/>
        </authorList>
    </citation>
    <scope>NUCLEOTIDE SEQUENCE [LARGE SCALE GENOMIC DNA]</scope>
</reference>
<keyword evidence="3" id="KW-1185">Reference proteome</keyword>
<organism evidence="2 3">
    <name type="scientific">Stylophora pistillata</name>
    <name type="common">Smooth cauliflower coral</name>
    <dbReference type="NCBI Taxonomy" id="50429"/>
    <lineage>
        <taxon>Eukaryota</taxon>
        <taxon>Metazoa</taxon>
        <taxon>Cnidaria</taxon>
        <taxon>Anthozoa</taxon>
        <taxon>Hexacorallia</taxon>
        <taxon>Scleractinia</taxon>
        <taxon>Astrocoeniina</taxon>
        <taxon>Pocilloporidae</taxon>
        <taxon>Stylophora</taxon>
    </lineage>
</organism>
<dbReference type="Pfam" id="PF10927">
    <property type="entry name" value="DUF2738"/>
    <property type="match status" value="2"/>
</dbReference>
<proteinExistence type="predicted"/>
<protein>
    <submittedName>
        <fullName evidence="2">Uncharacterized protein</fullName>
    </submittedName>
</protein>
<evidence type="ECO:0000313" key="2">
    <source>
        <dbReference type="EMBL" id="PFX11803.1"/>
    </source>
</evidence>
<accession>A0A2B4R4S0</accession>
<dbReference type="InterPro" id="IPR024416">
    <property type="entry name" value="DUF2738"/>
</dbReference>
<dbReference type="AlphaFoldDB" id="A0A2B4R4S0"/>
<sequence length="590" mass="67483">MQLSSLKSITRDNVIFEEAVTNQHGHERINIKIKHGSLTLASAALMSIGAVPLVPMTAEPLVIASPFRFSFGVQPSLNKNGDVTGYTLPTPLWNHQEGEPTQKEFAFYEALKELKHICYEYLDETYGTDVAESIKFPLVEKEGKAPILYPRLMYSQKSGKIRTLFHSKEESKVNPLECLDYCKVKMSIVVDSIYLGDDYASVQLKVNDVYMHRLPHTQPLVIETPTRKFSGLRVASTVKKISEKKKSCEHIGYQLPFPLYPSYSNCEVRKETNFLNALKELKSLCRKHIEKEFGTGMAKRMKFPMSKDHFEKHPIRYLYPTLMYNKDTKEICTPFYTKDDMEYKDLLFYLGKDVKFKMVIVVDCILVEKESDTEDGEVASVQIKVYEVYLENPTGYMMNRFTNLSEVEDKYDIEATKEYCRNSPPPSRHPEWGHKVGKSLLCEVLKKEVEEEEVEEEEVEEEDVEVEVEEELSDIYLSVRYENIHKLITYEIAPQVTNFAIKALPGLATDALTSLGNFPTIKLLGGGPVQNSKINQLVAFKHLLTDKQKKDILTALVSGTDLEIYLTKSQCFNGFLSTLPSNFCSLRYDL</sequence>
<comment type="caution">
    <text evidence="2">The sequence shown here is derived from an EMBL/GenBank/DDBJ whole genome shotgun (WGS) entry which is preliminary data.</text>
</comment>